<evidence type="ECO:0000256" key="4">
    <source>
        <dbReference type="SAM" id="MobiDB-lite"/>
    </source>
</evidence>
<organism evidence="5 6">
    <name type="scientific">Symbiochloris irregularis</name>
    <dbReference type="NCBI Taxonomy" id="706552"/>
    <lineage>
        <taxon>Eukaryota</taxon>
        <taxon>Viridiplantae</taxon>
        <taxon>Chlorophyta</taxon>
        <taxon>core chlorophytes</taxon>
        <taxon>Trebouxiophyceae</taxon>
        <taxon>Trebouxiales</taxon>
        <taxon>Trebouxiaceae</taxon>
        <taxon>Symbiochloris</taxon>
    </lineage>
</organism>
<feature type="region of interest" description="Disordered" evidence="4">
    <location>
        <begin position="529"/>
        <end position="553"/>
    </location>
</feature>
<dbReference type="Proteomes" id="UP001465755">
    <property type="component" value="Unassembled WGS sequence"/>
</dbReference>
<comment type="caution">
    <text evidence="5">The sequence shown here is derived from an EMBL/GenBank/DDBJ whole genome shotgun (WGS) entry which is preliminary data.</text>
</comment>
<dbReference type="GO" id="GO:0036064">
    <property type="term" value="C:ciliary basal body"/>
    <property type="evidence" value="ECO:0007669"/>
    <property type="project" value="TreeGrafter"/>
</dbReference>
<feature type="region of interest" description="Disordered" evidence="4">
    <location>
        <begin position="641"/>
        <end position="674"/>
    </location>
</feature>
<dbReference type="Gene3D" id="3.40.50.300">
    <property type="entry name" value="P-loop containing nucleotide triphosphate hydrolases"/>
    <property type="match status" value="1"/>
</dbReference>
<keyword evidence="2" id="KW-0547">Nucleotide-binding</keyword>
<dbReference type="GO" id="GO:0005524">
    <property type="term" value="F:ATP binding"/>
    <property type="evidence" value="ECO:0007669"/>
    <property type="project" value="UniProtKB-KW"/>
</dbReference>
<dbReference type="GO" id="GO:0000226">
    <property type="term" value="P:microtubule cytoskeleton organization"/>
    <property type="evidence" value="ECO:0007669"/>
    <property type="project" value="TreeGrafter"/>
</dbReference>
<evidence type="ECO:0000256" key="3">
    <source>
        <dbReference type="ARBA" id="ARBA00022840"/>
    </source>
</evidence>
<gene>
    <name evidence="5" type="ORF">WJX73_005373</name>
</gene>
<dbReference type="GO" id="GO:0015631">
    <property type="term" value="F:tubulin binding"/>
    <property type="evidence" value="ECO:0007669"/>
    <property type="project" value="TreeGrafter"/>
</dbReference>
<dbReference type="EMBL" id="JALJOQ010000203">
    <property type="protein sequence ID" value="KAK9789746.1"/>
    <property type="molecule type" value="Genomic_DNA"/>
</dbReference>
<evidence type="ECO:0000256" key="1">
    <source>
        <dbReference type="ARBA" id="ARBA00022598"/>
    </source>
</evidence>
<evidence type="ECO:0000256" key="2">
    <source>
        <dbReference type="ARBA" id="ARBA00022741"/>
    </source>
</evidence>
<keyword evidence="1" id="KW-0436">Ligase</keyword>
<accession>A0AAW1NM75</accession>
<dbReference type="GO" id="GO:0070740">
    <property type="term" value="F:tubulin-glutamic acid ligase activity"/>
    <property type="evidence" value="ECO:0007669"/>
    <property type="project" value="TreeGrafter"/>
</dbReference>
<dbReference type="Pfam" id="PF03133">
    <property type="entry name" value="TTL"/>
    <property type="match status" value="1"/>
</dbReference>
<dbReference type="InterPro" id="IPR027417">
    <property type="entry name" value="P-loop_NTPase"/>
</dbReference>
<dbReference type="PANTHER" id="PTHR12241">
    <property type="entry name" value="TUBULIN POLYGLUTAMYLASE"/>
    <property type="match status" value="1"/>
</dbReference>
<proteinExistence type="predicted"/>
<keyword evidence="6" id="KW-1185">Reference proteome</keyword>
<dbReference type="SUPFAM" id="SSF56059">
    <property type="entry name" value="Glutathione synthetase ATP-binding domain-like"/>
    <property type="match status" value="1"/>
</dbReference>
<evidence type="ECO:0000313" key="6">
    <source>
        <dbReference type="Proteomes" id="UP001465755"/>
    </source>
</evidence>
<dbReference type="Gene3D" id="3.30.470.20">
    <property type="entry name" value="ATP-grasp fold, B domain"/>
    <property type="match status" value="1"/>
</dbReference>
<dbReference type="AlphaFoldDB" id="A0AAW1NM75"/>
<dbReference type="PROSITE" id="PS51221">
    <property type="entry name" value="TTL"/>
    <property type="match status" value="1"/>
</dbReference>
<dbReference type="InterPro" id="IPR004344">
    <property type="entry name" value="TTL/TTLL_fam"/>
</dbReference>
<protein>
    <submittedName>
        <fullName evidence="5">Uncharacterized protein</fullName>
    </submittedName>
</protein>
<dbReference type="Pfam" id="PF08477">
    <property type="entry name" value="Roc"/>
    <property type="match status" value="1"/>
</dbReference>
<dbReference type="PANTHER" id="PTHR12241:SF147">
    <property type="entry name" value="TUBULIN POLYGLUTAMYLASE TTLL7"/>
    <property type="match status" value="1"/>
</dbReference>
<dbReference type="SUPFAM" id="SSF52540">
    <property type="entry name" value="P-loop containing nucleoside triphosphate hydrolases"/>
    <property type="match status" value="1"/>
</dbReference>
<name>A0AAW1NM75_9CHLO</name>
<keyword evidence="3" id="KW-0067">ATP-binding</keyword>
<dbReference type="PROSITE" id="PS51419">
    <property type="entry name" value="RAB"/>
    <property type="match status" value="1"/>
</dbReference>
<evidence type="ECO:0000313" key="5">
    <source>
        <dbReference type="EMBL" id="KAK9789746.1"/>
    </source>
</evidence>
<reference evidence="5 6" key="1">
    <citation type="journal article" date="2024" name="Nat. Commun.">
        <title>Phylogenomics reveals the evolutionary origins of lichenization in chlorophyte algae.</title>
        <authorList>
            <person name="Puginier C."/>
            <person name="Libourel C."/>
            <person name="Otte J."/>
            <person name="Skaloud P."/>
            <person name="Haon M."/>
            <person name="Grisel S."/>
            <person name="Petersen M."/>
            <person name="Berrin J.G."/>
            <person name="Delaux P.M."/>
            <person name="Dal Grande F."/>
            <person name="Keller J."/>
        </authorList>
    </citation>
    <scope>NUCLEOTIDE SEQUENCE [LARGE SCALE GENOMIC DNA]</scope>
    <source>
        <strain evidence="5 6">SAG 2036</strain>
    </source>
</reference>
<feature type="region of interest" description="Disordered" evidence="4">
    <location>
        <begin position="968"/>
        <end position="1008"/>
    </location>
</feature>
<sequence>MVRQRRPRRVRISLEDTKYNILTVARRKLAWGECDMEEDWDICWVDCSINLSRVIRMAPHQKINHFLGMAEICRKKALARNMQTMQALFPKMYNFVPQTFSLPSAMEKALAALKGGRRTFILKPDGGSQGKGIRLVQTADQLRQAIEEMPVSEVVMSRYLHRPLLLRGCKFDLRIYVLVTSCDPLRIWIYEEGLVRLCTQRYQKPSADNLGKRYMHITNFAVNRQNANRVSADGTGVLNDTKWSLSDLRRYMAAAKQPFDPLWQKIRHVIVLSLLGIQPYLKHHYTSARPNQSADESACFELLGYDIMLDDTGRPWLLEVNHSPSFSTEMSVDMAVKEQLMRDTLQMVQPGWACRDCASCPGTPDDHPCTTESVTRSCLSESGAPASGFVRARDAHEAAFCGAYRRVFPSDNTALQDKYDAVLQAAEGAFGMSILARTHKTVAMIQERRRRIIEEEAEREREKEAKALAARARARKQASMKQEPVMQRNRINKKSLSMHCQCLGLQLGETQDPQLLEALQQLGQSYLDGTLNASPLDDDSEPPQEGEEDPLPCLTTQSIPALRLSTLPSRGVVNLEANLFSLPPPCTCGQCSICTLALLPAPGPRVDALTAEAPPSVPSPPCTPRNTKWRSLLPGHETDASGSLVVSGAACAERRPEPARRRRVRASEPGESVAEAYSRLPASMAVNRAELLDSNTRLSLPPLPALSNLPDSGPHRPTDGWMAMGSDGHITNPDRIAKVRILVVGNSGCGKTSLAHLLAQGSPIHSAQQTAGCNTFVKEVESAVPDRTSYGDERSALHFVEFWDIGAHDRYKDLRHLFYANINGVLLVHDATMSPARARGNIEMWAREVAKAASFSAPFAPEAASSQPGGLPVPCLIVANKTDLQRSARQSGGRLDVGGWQQLWASWWGRMLGDSSGASDLSPARSGFPDTLAPLPTTLTSAKRGDFDPHTFHQFFLQCIHSRYSPSDQTLDGIGPTRKEGRSDSGPASWWSGAHSVQGFQHDRIDDD</sequence>
<feature type="compositionally biased region" description="Acidic residues" evidence="4">
    <location>
        <begin position="536"/>
        <end position="550"/>
    </location>
</feature>